<proteinExistence type="predicted"/>
<keyword evidence="2" id="KW-1185">Reference proteome</keyword>
<gene>
    <name evidence="1" type="ORF">dnm_030850</name>
</gene>
<name>A0A975GNP1_9BACT</name>
<dbReference type="EMBL" id="CP061800">
    <property type="protein sequence ID" value="QTA87058.1"/>
    <property type="molecule type" value="Genomic_DNA"/>
</dbReference>
<protein>
    <submittedName>
        <fullName evidence="1">Uncharacterized protein</fullName>
    </submittedName>
</protein>
<evidence type="ECO:0000313" key="1">
    <source>
        <dbReference type="EMBL" id="QTA87058.1"/>
    </source>
</evidence>
<organism evidence="1 2">
    <name type="scientific">Desulfonema magnum</name>
    <dbReference type="NCBI Taxonomy" id="45655"/>
    <lineage>
        <taxon>Bacteria</taxon>
        <taxon>Pseudomonadati</taxon>
        <taxon>Thermodesulfobacteriota</taxon>
        <taxon>Desulfobacteria</taxon>
        <taxon>Desulfobacterales</taxon>
        <taxon>Desulfococcaceae</taxon>
        <taxon>Desulfonema</taxon>
    </lineage>
</organism>
<accession>A0A975GNP1</accession>
<reference evidence="1" key="1">
    <citation type="journal article" date="2021" name="Microb. Physiol.">
        <title>Proteogenomic Insights into the Physiology of Marine, Sulfate-Reducing, Filamentous Desulfonema limicola and Desulfonema magnum.</title>
        <authorList>
            <person name="Schnaars V."/>
            <person name="Wohlbrand L."/>
            <person name="Scheve S."/>
            <person name="Hinrichs C."/>
            <person name="Reinhardt R."/>
            <person name="Rabus R."/>
        </authorList>
    </citation>
    <scope>NUCLEOTIDE SEQUENCE</scope>
    <source>
        <strain evidence="1">4be13</strain>
    </source>
</reference>
<dbReference type="KEGG" id="dmm:dnm_030850"/>
<evidence type="ECO:0000313" key="2">
    <source>
        <dbReference type="Proteomes" id="UP000663722"/>
    </source>
</evidence>
<sequence length="42" mass="4861">MTFSCPGGEKIRSFMTVSYTKSLWRKRMNQALFLTKDGNICL</sequence>
<dbReference type="AlphaFoldDB" id="A0A975GNP1"/>
<dbReference type="Proteomes" id="UP000663722">
    <property type="component" value="Chromosome"/>
</dbReference>